<dbReference type="InterPro" id="IPR001150">
    <property type="entry name" value="Gly_radical"/>
</dbReference>
<protein>
    <submittedName>
        <fullName evidence="6">Formate C-acetyltransferase/glycerol dehydratase family glycyl radical enzyme</fullName>
    </submittedName>
</protein>
<reference evidence="6" key="2">
    <citation type="journal article" date="2021" name="PeerJ">
        <title>Extensive microbial diversity within the chicken gut microbiome revealed by metagenomics and culture.</title>
        <authorList>
            <person name="Gilroy R."/>
            <person name="Ravi A."/>
            <person name="Getino M."/>
            <person name="Pursley I."/>
            <person name="Horton D.L."/>
            <person name="Alikhan N.F."/>
            <person name="Baker D."/>
            <person name="Gharbi K."/>
            <person name="Hall N."/>
            <person name="Watson M."/>
            <person name="Adriaenssens E.M."/>
            <person name="Foster-Nyarko E."/>
            <person name="Jarju S."/>
            <person name="Secka A."/>
            <person name="Antonio M."/>
            <person name="Oren A."/>
            <person name="Chaudhuri R.R."/>
            <person name="La Ragione R."/>
            <person name="Hildebrand F."/>
            <person name="Pallen M.J."/>
        </authorList>
    </citation>
    <scope>NUCLEOTIDE SEQUENCE</scope>
    <source>
        <strain evidence="6">ChiSjej3B21-11622</strain>
    </source>
</reference>
<evidence type="ECO:0000313" key="6">
    <source>
        <dbReference type="EMBL" id="HIQ95191.1"/>
    </source>
</evidence>
<organism evidence="6 7">
    <name type="scientific">Candidatus Limivivens merdigallinarum</name>
    <dbReference type="NCBI Taxonomy" id="2840859"/>
    <lineage>
        <taxon>Bacteria</taxon>
        <taxon>Bacillati</taxon>
        <taxon>Bacillota</taxon>
        <taxon>Clostridia</taxon>
        <taxon>Lachnospirales</taxon>
        <taxon>Lachnospiraceae</taxon>
        <taxon>Lachnospiraceae incertae sedis</taxon>
        <taxon>Candidatus Limivivens</taxon>
    </lineage>
</organism>
<dbReference type="PROSITE" id="PS51149">
    <property type="entry name" value="GLY_RADICAL_2"/>
    <property type="match status" value="1"/>
</dbReference>
<dbReference type="InterPro" id="IPR004184">
    <property type="entry name" value="PFL_dom"/>
</dbReference>
<proteinExistence type="predicted"/>
<feature type="domain" description="Glycine radical" evidence="4">
    <location>
        <begin position="719"/>
        <end position="839"/>
    </location>
</feature>
<keyword evidence="1 3" id="KW-0556">Organic radical</keyword>
<name>A0A9D0ZTF7_9FIRM</name>
<dbReference type="GO" id="GO:0016829">
    <property type="term" value="F:lyase activity"/>
    <property type="evidence" value="ECO:0007669"/>
    <property type="project" value="UniProtKB-KW"/>
</dbReference>
<feature type="modified residue" description="Glycine radical" evidence="3">
    <location>
        <position position="815"/>
    </location>
</feature>
<sequence length="839" mass="94603">MTEQIKKKPCGTEPFDKSYGCGYQVGHEGFSPYERVNKLRQTFLDRPFNIDIQRAKLITEAYQEHPEASYCMKTAYSLKKILENVNIDLYEDELFLGELAAPAKAAPIYPEFSAGWITDELLHHPFEERPHDKFYITKEDREELLKLLEFWKGKTVSEAVEEKLTEDMKKGSEMGKKVYMTNLYHYGGVGHFVMDYEKLMRLGFPGLIEEVKEAAAALPKSGREAARKQEFYEAMLIELQAAITYIGRYAKLAKDRAEEEKDPKRREEIKTMAENCRQLTKGTPKTFWQALQLWHFATTITLIESNGHSVSYGRMDQWLYPFYEKDMENGTITKDFAQELLECAYVKMGNPSKLKDRSTVQVRNGRGWGGESLTIGGVDREGRDATNDLTFMMLEASAHTRMMNPWVCVRMHENTPYELKVKAVECIRTGYGHPKLFNDAVAVKVMQRKGMTLEEARNYEVVGCVEPDLPGKEYSYHDAAYMNIAKVLELAINGGKCIDCSSSCPRYGCCAGIGSHLGPDTGSLETFQSMDEVLESFDKQMKYWTELMCEQLKIIEDAQKTMKPLPYASVFFEGCIENGTDVGDGGTKYNFTGPQASGIGTCADILSTIKQLVFDEKRYTGKELLDAVRDNWEGHDFLYALVNSSKVHHYGNDDDYADDLFREAFECYCRNVSGRKNTRGGEFTPGVYTVNANVGLGLGLGASLDGRKAGEPISDNMGPVHTEAASHDISGPTAIANSVTKVDHSLATNGTLLNWKFPPECVAGIEGRDNLVGFIDTYLAKKGMHCQFNIMSNEMMKAAMKTPENYRDMLVRVAGYSAYFVELSVPLQMDLIRRTELAF</sequence>
<evidence type="ECO:0000256" key="2">
    <source>
        <dbReference type="ARBA" id="ARBA00023239"/>
    </source>
</evidence>
<dbReference type="SUPFAM" id="SSF51998">
    <property type="entry name" value="PFL-like glycyl radical enzymes"/>
    <property type="match status" value="1"/>
</dbReference>
<keyword evidence="2" id="KW-0456">Lyase</keyword>
<dbReference type="GO" id="GO:0005829">
    <property type="term" value="C:cytosol"/>
    <property type="evidence" value="ECO:0007669"/>
    <property type="project" value="TreeGrafter"/>
</dbReference>
<dbReference type="Gene3D" id="3.20.70.20">
    <property type="match status" value="1"/>
</dbReference>
<dbReference type="Pfam" id="PF01228">
    <property type="entry name" value="Gly_radical"/>
    <property type="match status" value="1"/>
</dbReference>
<dbReference type="Pfam" id="PF02901">
    <property type="entry name" value="PFL-like"/>
    <property type="match status" value="1"/>
</dbReference>
<evidence type="ECO:0000313" key="7">
    <source>
        <dbReference type="Proteomes" id="UP000886886"/>
    </source>
</evidence>
<dbReference type="InterPro" id="IPR051215">
    <property type="entry name" value="GRE"/>
</dbReference>
<evidence type="ECO:0000259" key="4">
    <source>
        <dbReference type="PROSITE" id="PS51149"/>
    </source>
</evidence>
<dbReference type="PANTHER" id="PTHR43641">
    <property type="entry name" value="FORMATE ACETYLTRANSFERASE 3-RELATED"/>
    <property type="match status" value="1"/>
</dbReference>
<gene>
    <name evidence="6" type="ORF">IAB26_01375</name>
</gene>
<dbReference type="AlphaFoldDB" id="A0A9D0ZTF7"/>
<dbReference type="EMBL" id="DVFT01000019">
    <property type="protein sequence ID" value="HIQ95191.1"/>
    <property type="molecule type" value="Genomic_DNA"/>
</dbReference>
<comment type="caution">
    <text evidence="6">The sequence shown here is derived from an EMBL/GenBank/DDBJ whole genome shotgun (WGS) entry which is preliminary data.</text>
</comment>
<feature type="domain" description="PFL" evidence="5">
    <location>
        <begin position="34"/>
        <end position="708"/>
    </location>
</feature>
<reference evidence="6" key="1">
    <citation type="submission" date="2020-10" db="EMBL/GenBank/DDBJ databases">
        <authorList>
            <person name="Gilroy R."/>
        </authorList>
    </citation>
    <scope>NUCLEOTIDE SEQUENCE</scope>
    <source>
        <strain evidence="6">ChiSjej3B21-11622</strain>
    </source>
</reference>
<evidence type="ECO:0000256" key="3">
    <source>
        <dbReference type="PROSITE-ProRule" id="PRU00493"/>
    </source>
</evidence>
<dbReference type="InterPro" id="IPR010098">
    <property type="entry name" value="PFL2/GDeHydtase_fam"/>
</dbReference>
<dbReference type="NCBIfam" id="TIGR01774">
    <property type="entry name" value="PFL2-3"/>
    <property type="match status" value="1"/>
</dbReference>
<evidence type="ECO:0000256" key="1">
    <source>
        <dbReference type="ARBA" id="ARBA00022818"/>
    </source>
</evidence>
<accession>A0A9D0ZTF7</accession>
<dbReference type="PROSITE" id="PS51554">
    <property type="entry name" value="PFL"/>
    <property type="match status" value="1"/>
</dbReference>
<dbReference type="Proteomes" id="UP000886886">
    <property type="component" value="Unassembled WGS sequence"/>
</dbReference>
<dbReference type="PANTHER" id="PTHR43641:SF2">
    <property type="entry name" value="DEHYDRATASE YBIW-RELATED"/>
    <property type="match status" value="1"/>
</dbReference>
<evidence type="ECO:0000259" key="5">
    <source>
        <dbReference type="PROSITE" id="PS51554"/>
    </source>
</evidence>